<comment type="caution">
    <text evidence="1">The sequence shown here is derived from an EMBL/GenBank/DDBJ whole genome shotgun (WGS) entry which is preliminary data.</text>
</comment>
<accession>A0ABQ9GM98</accession>
<sequence>MVSSALTFMITITAVGRDNSGEITGETLKPIQQLMILTIAERMSHWVSPGSLNSVEPAVQRIHFSKKGRHTPYNSHSRLARSVSEVKLDDLDHFVAP</sequence>
<keyword evidence="2" id="KW-1185">Reference proteome</keyword>
<dbReference type="Proteomes" id="UP001159363">
    <property type="component" value="Chromosome 10"/>
</dbReference>
<name>A0ABQ9GM98_9NEOP</name>
<proteinExistence type="predicted"/>
<reference evidence="1 2" key="1">
    <citation type="submission" date="2023-02" db="EMBL/GenBank/DDBJ databases">
        <title>LHISI_Scaffold_Assembly.</title>
        <authorList>
            <person name="Stuart O.P."/>
            <person name="Cleave R."/>
            <person name="Magrath M.J.L."/>
            <person name="Mikheyev A.S."/>
        </authorList>
    </citation>
    <scope>NUCLEOTIDE SEQUENCE [LARGE SCALE GENOMIC DNA]</scope>
    <source>
        <strain evidence="1">Daus_M_001</strain>
        <tissue evidence="1">Leg muscle</tissue>
    </source>
</reference>
<evidence type="ECO:0000313" key="2">
    <source>
        <dbReference type="Proteomes" id="UP001159363"/>
    </source>
</evidence>
<evidence type="ECO:0000313" key="1">
    <source>
        <dbReference type="EMBL" id="KAJ8873146.1"/>
    </source>
</evidence>
<protein>
    <submittedName>
        <fullName evidence="1">Uncharacterized protein</fullName>
    </submittedName>
</protein>
<dbReference type="EMBL" id="JARBHB010000011">
    <property type="protein sequence ID" value="KAJ8873146.1"/>
    <property type="molecule type" value="Genomic_DNA"/>
</dbReference>
<organism evidence="1 2">
    <name type="scientific">Dryococelus australis</name>
    <dbReference type="NCBI Taxonomy" id="614101"/>
    <lineage>
        <taxon>Eukaryota</taxon>
        <taxon>Metazoa</taxon>
        <taxon>Ecdysozoa</taxon>
        <taxon>Arthropoda</taxon>
        <taxon>Hexapoda</taxon>
        <taxon>Insecta</taxon>
        <taxon>Pterygota</taxon>
        <taxon>Neoptera</taxon>
        <taxon>Polyneoptera</taxon>
        <taxon>Phasmatodea</taxon>
        <taxon>Verophasmatodea</taxon>
        <taxon>Anareolatae</taxon>
        <taxon>Phasmatidae</taxon>
        <taxon>Eurycanthinae</taxon>
        <taxon>Dryococelus</taxon>
    </lineage>
</organism>
<gene>
    <name evidence="1" type="ORF">PR048_026763</name>
</gene>